<feature type="region of interest" description="Disordered" evidence="1">
    <location>
        <begin position="85"/>
        <end position="105"/>
    </location>
</feature>
<sequence>MPSHRNKSFRNGLSAAGSLVALVATLVFAVGVQDASAQQNGNAQQTGNSSGQKKIKPPPLPNGSAQIKVKAGMSDEDWELAYKESGRPKFDRKSVKKSNGNVERN</sequence>
<proteinExistence type="predicted"/>
<dbReference type="RefSeq" id="WP_174953601.1">
    <property type="nucleotide sequence ID" value="NZ_CABVQH010000024.1"/>
</dbReference>
<name>A0A6P2YHX5_BURL3</name>
<feature type="region of interest" description="Disordered" evidence="1">
    <location>
        <begin position="37"/>
        <end position="66"/>
    </location>
</feature>
<feature type="chain" id="PRO_5027034961" description="Lipoprotein" evidence="2">
    <location>
        <begin position="30"/>
        <end position="105"/>
    </location>
</feature>
<accession>A0A6P2YHX5</accession>
<protein>
    <recommendedName>
        <fullName evidence="5">Lipoprotein</fullName>
    </recommendedName>
</protein>
<evidence type="ECO:0000313" key="3">
    <source>
        <dbReference type="EMBL" id="VWD19555.1"/>
    </source>
</evidence>
<evidence type="ECO:0000256" key="1">
    <source>
        <dbReference type="SAM" id="MobiDB-lite"/>
    </source>
</evidence>
<dbReference type="Proteomes" id="UP000494260">
    <property type="component" value="Unassembled WGS sequence"/>
</dbReference>
<dbReference type="AlphaFoldDB" id="A0A6P2YHX5"/>
<gene>
    <name evidence="3" type="ORF">BLA18109_05838</name>
</gene>
<reference evidence="3 4" key="1">
    <citation type="submission" date="2019-09" db="EMBL/GenBank/DDBJ databases">
        <authorList>
            <person name="Depoorter E."/>
        </authorList>
    </citation>
    <scope>NUCLEOTIDE SEQUENCE [LARGE SCALE GENOMIC DNA]</scope>
    <source>
        <strain evidence="3">R-18109</strain>
    </source>
</reference>
<organism evidence="3 4">
    <name type="scientific">Burkholderia lata (strain ATCC 17760 / DSM 23089 / LMG 22485 / NCIMB 9086 / R18194 / 383)</name>
    <dbReference type="NCBI Taxonomy" id="482957"/>
    <lineage>
        <taxon>Bacteria</taxon>
        <taxon>Pseudomonadati</taxon>
        <taxon>Pseudomonadota</taxon>
        <taxon>Betaproteobacteria</taxon>
        <taxon>Burkholderiales</taxon>
        <taxon>Burkholderiaceae</taxon>
        <taxon>Burkholderia</taxon>
        <taxon>Burkholderia cepacia complex</taxon>
    </lineage>
</organism>
<keyword evidence="2" id="KW-0732">Signal</keyword>
<evidence type="ECO:0000313" key="4">
    <source>
        <dbReference type="Proteomes" id="UP000494260"/>
    </source>
</evidence>
<feature type="compositionally biased region" description="Low complexity" evidence="1">
    <location>
        <begin position="37"/>
        <end position="52"/>
    </location>
</feature>
<evidence type="ECO:0008006" key="5">
    <source>
        <dbReference type="Google" id="ProtNLM"/>
    </source>
</evidence>
<evidence type="ECO:0000256" key="2">
    <source>
        <dbReference type="SAM" id="SignalP"/>
    </source>
</evidence>
<dbReference type="EMBL" id="CABVQH010000024">
    <property type="protein sequence ID" value="VWD19555.1"/>
    <property type="molecule type" value="Genomic_DNA"/>
</dbReference>
<feature type="signal peptide" evidence="2">
    <location>
        <begin position="1"/>
        <end position="29"/>
    </location>
</feature>